<evidence type="ECO:0000313" key="3">
    <source>
        <dbReference type="Proteomes" id="UP000663872"/>
    </source>
</evidence>
<evidence type="ECO:0000313" key="2">
    <source>
        <dbReference type="EMBL" id="CAF4495104.1"/>
    </source>
</evidence>
<sequence>MSTALTRFYDSKKKRTIWMPTKLIGDLKPRIVRMNIEKTFTTLKMAPQWFKHEDYTNALENIVYPPDIQDHRPFDTIARYRTAIKQNNIDFHQASLRAAEDDTETLVIALDRFAQTYGGELSFTNQELLFNNTAESTACGVANLSSVHLLAADYISTANFAFQVYLNYDTDLARSSDTMQTFVLDFSTAIAQDLSCQRDYVRIFSIEKVAERKGETIVKFGITTPERVTTELLAKDLQTRARKGFRDNHVLSSVKQDDYECRWMPLISFLQLRPADLDTTFNTDYRKPNFPGEDRRGGHPYYLPLGWYRHALKVADKYPNDTRWLGCENIEGEWPVAFHGTKDHAALGIVEKGLQPMYTTTDRMLPEAIQQKGPAMDKRGIYVATHCDGGAASYATPFSVESSRQKKETFRLVFQCRVRPDSFTIHSSPVDQGQAWRAVDADAIRPYGILIKTEKTQTSQNEHFN</sequence>
<dbReference type="Proteomes" id="UP000663848">
    <property type="component" value="Unassembled WGS sequence"/>
</dbReference>
<dbReference type="Proteomes" id="UP000663872">
    <property type="component" value="Unassembled WGS sequence"/>
</dbReference>
<dbReference type="AlphaFoldDB" id="A0A817U209"/>
<protein>
    <submittedName>
        <fullName evidence="1">Uncharacterized protein</fullName>
    </submittedName>
</protein>
<dbReference type="PANTHER" id="PTHR36649">
    <property type="entry name" value="UBIQUITIN-LIKE DOMAIN-CONTAINING PROTEIN"/>
    <property type="match status" value="1"/>
</dbReference>
<gene>
    <name evidence="1" type="ORF">GRG538_LOCUS2412</name>
    <name evidence="2" type="ORF">QYT958_LOCUS4199</name>
</gene>
<evidence type="ECO:0000313" key="1">
    <source>
        <dbReference type="EMBL" id="CAF3320823.1"/>
    </source>
</evidence>
<dbReference type="EMBL" id="CAJNYT010000058">
    <property type="protein sequence ID" value="CAF3320823.1"/>
    <property type="molecule type" value="Genomic_DNA"/>
</dbReference>
<reference evidence="1" key="1">
    <citation type="submission" date="2021-02" db="EMBL/GenBank/DDBJ databases">
        <authorList>
            <person name="Nowell W R."/>
        </authorList>
    </citation>
    <scope>NUCLEOTIDE SEQUENCE</scope>
</reference>
<comment type="caution">
    <text evidence="1">The sequence shown here is derived from an EMBL/GenBank/DDBJ whole genome shotgun (WGS) entry which is preliminary data.</text>
</comment>
<dbReference type="EMBL" id="CAJOBR010000315">
    <property type="protein sequence ID" value="CAF4495104.1"/>
    <property type="molecule type" value="Genomic_DNA"/>
</dbReference>
<dbReference type="PANTHER" id="PTHR36649:SF28">
    <property type="entry name" value="UBIQUITIN-LIKE DOMAIN-CONTAINING PROTEIN"/>
    <property type="match status" value="1"/>
</dbReference>
<accession>A0A817U209</accession>
<name>A0A817U209_9BILA</name>
<organism evidence="1 3">
    <name type="scientific">Rotaria socialis</name>
    <dbReference type="NCBI Taxonomy" id="392032"/>
    <lineage>
        <taxon>Eukaryota</taxon>
        <taxon>Metazoa</taxon>
        <taxon>Spiralia</taxon>
        <taxon>Gnathifera</taxon>
        <taxon>Rotifera</taxon>
        <taxon>Eurotatoria</taxon>
        <taxon>Bdelloidea</taxon>
        <taxon>Philodinida</taxon>
        <taxon>Philodinidae</taxon>
        <taxon>Rotaria</taxon>
    </lineage>
</organism>
<proteinExistence type="predicted"/>